<proteinExistence type="predicted"/>
<evidence type="ECO:0000313" key="2">
    <source>
        <dbReference type="EMBL" id="SHF80052.1"/>
    </source>
</evidence>
<dbReference type="InterPro" id="IPR012337">
    <property type="entry name" value="RNaseH-like_sf"/>
</dbReference>
<keyword evidence="3" id="KW-1185">Reference proteome</keyword>
<sequence length="96" mass="11413">MHTDRGSQYASQAHRDLLARHQLVASMSRKGNCWDNAVMERFFLNLKMERLWQRRYANHQEAMADINHYIVAFYNTHRLHSSLGYRSPAQYEKANT</sequence>
<evidence type="ECO:0000259" key="1">
    <source>
        <dbReference type="PROSITE" id="PS50994"/>
    </source>
</evidence>
<dbReference type="Proteomes" id="UP000184327">
    <property type="component" value="Unassembled WGS sequence"/>
</dbReference>
<dbReference type="GO" id="GO:0003676">
    <property type="term" value="F:nucleic acid binding"/>
    <property type="evidence" value="ECO:0007669"/>
    <property type="project" value="InterPro"/>
</dbReference>
<reference evidence="2 3" key="1">
    <citation type="submission" date="2016-11" db="EMBL/GenBank/DDBJ databases">
        <authorList>
            <person name="Jaros S."/>
            <person name="Januszkiewicz K."/>
            <person name="Wedrychowicz H."/>
        </authorList>
    </citation>
    <scope>NUCLEOTIDE SEQUENCE [LARGE SCALE GENOMIC DNA]</scope>
    <source>
        <strain evidence="2 3">DSM 16112</strain>
    </source>
</reference>
<dbReference type="PANTHER" id="PTHR46889:SF4">
    <property type="entry name" value="TRANSPOSASE INSO FOR INSERTION SEQUENCE ELEMENT IS911B-RELATED"/>
    <property type="match status" value="1"/>
</dbReference>
<accession>A0A1M5EM00</accession>
<dbReference type="InterPro" id="IPR001584">
    <property type="entry name" value="Integrase_cat-core"/>
</dbReference>
<dbReference type="AlphaFoldDB" id="A0A1M5EM00"/>
<name>A0A1M5EM00_9BURK</name>
<dbReference type="PROSITE" id="PS50994">
    <property type="entry name" value="INTEGRASE"/>
    <property type="match status" value="1"/>
</dbReference>
<protein>
    <submittedName>
        <fullName evidence="2">Integrase core domain-containing protein</fullName>
    </submittedName>
</protein>
<dbReference type="Pfam" id="PF13683">
    <property type="entry name" value="rve_3"/>
    <property type="match status" value="1"/>
</dbReference>
<gene>
    <name evidence="2" type="ORF">SAMN02745117_02616</name>
</gene>
<dbReference type="InterPro" id="IPR050900">
    <property type="entry name" value="Transposase_IS3/IS150/IS904"/>
</dbReference>
<dbReference type="SUPFAM" id="SSF53098">
    <property type="entry name" value="Ribonuclease H-like"/>
    <property type="match status" value="1"/>
</dbReference>
<dbReference type="Gene3D" id="3.30.420.10">
    <property type="entry name" value="Ribonuclease H-like superfamily/Ribonuclease H"/>
    <property type="match status" value="1"/>
</dbReference>
<dbReference type="STRING" id="1122156.SAMN02745117_02616"/>
<dbReference type="EMBL" id="FQUZ01000043">
    <property type="protein sequence ID" value="SHF80052.1"/>
    <property type="molecule type" value="Genomic_DNA"/>
</dbReference>
<dbReference type="InterPro" id="IPR036397">
    <property type="entry name" value="RNaseH_sf"/>
</dbReference>
<evidence type="ECO:0000313" key="3">
    <source>
        <dbReference type="Proteomes" id="UP000184327"/>
    </source>
</evidence>
<feature type="domain" description="Integrase catalytic" evidence="1">
    <location>
        <begin position="1"/>
        <end position="96"/>
    </location>
</feature>
<dbReference type="GO" id="GO:0015074">
    <property type="term" value="P:DNA integration"/>
    <property type="evidence" value="ECO:0007669"/>
    <property type="project" value="InterPro"/>
</dbReference>
<organism evidence="2 3">
    <name type="scientific">Lampropedia hyalina DSM 16112</name>
    <dbReference type="NCBI Taxonomy" id="1122156"/>
    <lineage>
        <taxon>Bacteria</taxon>
        <taxon>Pseudomonadati</taxon>
        <taxon>Pseudomonadota</taxon>
        <taxon>Betaproteobacteria</taxon>
        <taxon>Burkholderiales</taxon>
        <taxon>Comamonadaceae</taxon>
        <taxon>Lampropedia</taxon>
    </lineage>
</organism>
<dbReference type="PANTHER" id="PTHR46889">
    <property type="entry name" value="TRANSPOSASE INSF FOR INSERTION SEQUENCE IS3B-RELATED"/>
    <property type="match status" value="1"/>
</dbReference>